<feature type="transmembrane region" description="Helical" evidence="6">
    <location>
        <begin position="312"/>
        <end position="335"/>
    </location>
</feature>
<reference evidence="9" key="1">
    <citation type="submission" date="2025-08" db="UniProtKB">
        <authorList>
            <consortium name="RefSeq"/>
        </authorList>
    </citation>
    <scope>IDENTIFICATION</scope>
</reference>
<evidence type="ECO:0000256" key="3">
    <source>
        <dbReference type="ARBA" id="ARBA00022692"/>
    </source>
</evidence>
<dbReference type="Pfam" id="PF00916">
    <property type="entry name" value="Sulfate_transp"/>
    <property type="match status" value="1"/>
</dbReference>
<comment type="subcellular location">
    <subcellularLocation>
        <location evidence="1">Membrane</location>
        <topology evidence="1">Multi-pass membrane protein</topology>
    </subcellularLocation>
</comment>
<keyword evidence="4 6" id="KW-1133">Transmembrane helix</keyword>
<dbReference type="PANTHER" id="PTHR11814">
    <property type="entry name" value="SULFATE TRANSPORTER"/>
    <property type="match status" value="1"/>
</dbReference>
<evidence type="ECO:0000256" key="6">
    <source>
        <dbReference type="SAM" id="Phobius"/>
    </source>
</evidence>
<gene>
    <name evidence="9" type="primary">LOC120281962</name>
</gene>
<feature type="transmembrane region" description="Helical" evidence="6">
    <location>
        <begin position="127"/>
        <end position="146"/>
    </location>
</feature>
<feature type="domain" description="STAS" evidence="7">
    <location>
        <begin position="497"/>
        <end position="621"/>
    </location>
</feature>
<dbReference type="SUPFAM" id="SSF52091">
    <property type="entry name" value="SpoIIaa-like"/>
    <property type="match status" value="1"/>
</dbReference>
<dbReference type="InterPro" id="IPR001902">
    <property type="entry name" value="SLC26A/SulP_fam"/>
</dbReference>
<dbReference type="GO" id="GO:0016020">
    <property type="term" value="C:membrane"/>
    <property type="evidence" value="ECO:0007669"/>
    <property type="project" value="UniProtKB-SubCell"/>
</dbReference>
<evidence type="ECO:0000259" key="7">
    <source>
        <dbReference type="PROSITE" id="PS50801"/>
    </source>
</evidence>
<feature type="transmembrane region" description="Helical" evidence="6">
    <location>
        <begin position="347"/>
        <end position="364"/>
    </location>
</feature>
<keyword evidence="2" id="KW-0813">Transport</keyword>
<dbReference type="InterPro" id="IPR011547">
    <property type="entry name" value="SLC26A/SulP_dom"/>
</dbReference>
<evidence type="ECO:0000256" key="4">
    <source>
        <dbReference type="ARBA" id="ARBA00022989"/>
    </source>
</evidence>
<name>A0AB40CX90_DIOCR</name>
<accession>A0AB40CX90</accession>
<dbReference type="InterPro" id="IPR002645">
    <property type="entry name" value="STAS_dom"/>
</dbReference>
<dbReference type="InterPro" id="IPR018045">
    <property type="entry name" value="S04_transporter_CS"/>
</dbReference>
<evidence type="ECO:0000313" key="9">
    <source>
        <dbReference type="RefSeq" id="XP_039144591.1"/>
    </source>
</evidence>
<feature type="transmembrane region" description="Helical" evidence="6">
    <location>
        <begin position="232"/>
        <end position="250"/>
    </location>
</feature>
<feature type="transmembrane region" description="Helical" evidence="6">
    <location>
        <begin position="102"/>
        <end position="120"/>
    </location>
</feature>
<dbReference type="CDD" id="cd07042">
    <property type="entry name" value="STAS_SulP_like_sulfate_transporter"/>
    <property type="match status" value="1"/>
</dbReference>
<dbReference type="Pfam" id="PF01740">
    <property type="entry name" value="STAS"/>
    <property type="match status" value="1"/>
</dbReference>
<keyword evidence="5 6" id="KW-0472">Membrane</keyword>
<evidence type="ECO:0000256" key="2">
    <source>
        <dbReference type="ARBA" id="ARBA00022448"/>
    </source>
</evidence>
<proteinExistence type="predicted"/>
<evidence type="ECO:0000256" key="1">
    <source>
        <dbReference type="ARBA" id="ARBA00004141"/>
    </source>
</evidence>
<sequence length="669" mass="73127">MEESSATYGSSGSRAVKIIPLQHPSTSASAAALPSESWIGGWVSRLRAMSAIEWVDLFLPCARWIRSYRVKDYLQVDLMAGITVGVMLVPQSMSYAKLAGLHPIYGLYSGLVPIFVYAIFGSSRQLAIGPVALVSLLVSNVLGGIVHSSDELYTELAILLAFMVGVLECLMGLLRLGWLIRFISHSVISGFTTASAIVIALSQAKYFLGYNIVRSSEIIPLIRSIIDGASDFSWPPFVMGFAMLGILLTMKHWGKSRKSLRFLRASGPLTAVVLGTAFVKIFHPPSISVVGEIPQGLPKFSIPKEFQYAQSLVPTAMLITGVAILESVGIAKALAAKNGYELDSNQELFGLGVANICGSFFSAYPTTGSFSRSAVNHESGAKTGLSGIIMGIIMACALLFLTPLFEEIPQCALAAIVISAVVGLVDYEEALFLWRVNKKDFLLWTITCITTLFFGIEIGVLIGVGFSLAFVIHESANPHIAVLGRLPGTTIYRNTQQYPEAYTYNGIVVVRIDAPIYFANISYIKDRLREYELKASGITKRGPEVERIYFVIIEMSPVTYIDSSAVQALKDLHQEYKSRGIQIAIANPNRDVHVSLSRAGLIDLIGKEWCFVRVHDAVQVCLQHVQSLDGSASKDFSDKTPKRHLSFLQNLWKQEGDPNMEPLLPQSQP</sequence>
<dbReference type="GeneID" id="120281962"/>
<dbReference type="GO" id="GO:0008271">
    <property type="term" value="F:secondary active sulfate transmembrane transporter activity"/>
    <property type="evidence" value="ECO:0007669"/>
    <property type="project" value="InterPro"/>
</dbReference>
<evidence type="ECO:0000256" key="5">
    <source>
        <dbReference type="ARBA" id="ARBA00023136"/>
    </source>
</evidence>
<protein>
    <submittedName>
        <fullName evidence="9">Sulfate transporter 4.1, chloroplastic-like</fullName>
    </submittedName>
</protein>
<organism evidence="8 9">
    <name type="scientific">Dioscorea cayennensis subsp. rotundata</name>
    <name type="common">White Guinea yam</name>
    <name type="synonym">Dioscorea rotundata</name>
    <dbReference type="NCBI Taxonomy" id="55577"/>
    <lineage>
        <taxon>Eukaryota</taxon>
        <taxon>Viridiplantae</taxon>
        <taxon>Streptophyta</taxon>
        <taxon>Embryophyta</taxon>
        <taxon>Tracheophyta</taxon>
        <taxon>Spermatophyta</taxon>
        <taxon>Magnoliopsida</taxon>
        <taxon>Liliopsida</taxon>
        <taxon>Dioscoreales</taxon>
        <taxon>Dioscoreaceae</taxon>
        <taxon>Dioscorea</taxon>
    </lineage>
</organism>
<dbReference type="Proteomes" id="UP001515500">
    <property type="component" value="Chromosome 18"/>
</dbReference>
<dbReference type="RefSeq" id="XP_039144591.1">
    <property type="nucleotide sequence ID" value="XM_039288657.1"/>
</dbReference>
<dbReference type="NCBIfam" id="TIGR00815">
    <property type="entry name" value="sulP"/>
    <property type="match status" value="1"/>
</dbReference>
<feature type="transmembrane region" description="Helical" evidence="6">
    <location>
        <begin position="412"/>
        <end position="435"/>
    </location>
</feature>
<evidence type="ECO:0000313" key="8">
    <source>
        <dbReference type="Proteomes" id="UP001515500"/>
    </source>
</evidence>
<dbReference type="PROSITE" id="PS01130">
    <property type="entry name" value="SLC26A"/>
    <property type="match status" value="1"/>
</dbReference>
<dbReference type="Gene3D" id="3.30.750.24">
    <property type="entry name" value="STAS domain"/>
    <property type="match status" value="1"/>
</dbReference>
<dbReference type="PROSITE" id="PS50801">
    <property type="entry name" value="STAS"/>
    <property type="match status" value="1"/>
</dbReference>
<dbReference type="InterPro" id="IPR036513">
    <property type="entry name" value="STAS_dom_sf"/>
</dbReference>
<keyword evidence="8" id="KW-1185">Reference proteome</keyword>
<feature type="transmembrane region" description="Helical" evidence="6">
    <location>
        <begin position="73"/>
        <end position="90"/>
    </location>
</feature>
<feature type="transmembrane region" description="Helical" evidence="6">
    <location>
        <begin position="152"/>
        <end position="174"/>
    </location>
</feature>
<keyword evidence="3 6" id="KW-0812">Transmembrane</keyword>
<dbReference type="AlphaFoldDB" id="A0AB40CX90"/>
<feature type="transmembrane region" description="Helical" evidence="6">
    <location>
        <begin position="441"/>
        <end position="472"/>
    </location>
</feature>
<feature type="transmembrane region" description="Helical" evidence="6">
    <location>
        <begin position="186"/>
        <end position="212"/>
    </location>
</feature>
<dbReference type="FunFam" id="3.30.750.24:FF:000002">
    <property type="entry name" value="Sulfate transporter 31"/>
    <property type="match status" value="1"/>
</dbReference>
<feature type="transmembrane region" description="Helical" evidence="6">
    <location>
        <begin position="384"/>
        <end position="405"/>
    </location>
</feature>